<organism evidence="2 3">
    <name type="scientific">Streptomyces sannanensis</name>
    <dbReference type="NCBI Taxonomy" id="285536"/>
    <lineage>
        <taxon>Bacteria</taxon>
        <taxon>Bacillati</taxon>
        <taxon>Actinomycetota</taxon>
        <taxon>Actinomycetes</taxon>
        <taxon>Kitasatosporales</taxon>
        <taxon>Streptomycetaceae</taxon>
        <taxon>Streptomyces</taxon>
    </lineage>
</organism>
<dbReference type="Proteomes" id="UP001499990">
    <property type="component" value="Unassembled WGS sequence"/>
</dbReference>
<keyword evidence="1" id="KW-0812">Transmembrane</keyword>
<feature type="transmembrane region" description="Helical" evidence="1">
    <location>
        <begin position="62"/>
        <end position="85"/>
    </location>
</feature>
<sequence length="155" mass="16964">MTMTPAELEAQKETLELLNTEAASRLTRQSESLAKIDTKTVFLIGFAATAAQFLATHKHHDVLAYCAFAAYAVALFTGVLTIRVAEHKELEPPQMIADHVHLPKSQVLAVLAASRASIFEVNARRQKLKARYWGISLWSLVAGLGLSTVALLLHT</sequence>
<dbReference type="EMBL" id="BAAAYL010000003">
    <property type="protein sequence ID" value="GAA3380974.1"/>
    <property type="molecule type" value="Genomic_DNA"/>
</dbReference>
<gene>
    <name evidence="2" type="ORF">GCM10020367_70400</name>
</gene>
<evidence type="ECO:0008006" key="4">
    <source>
        <dbReference type="Google" id="ProtNLM"/>
    </source>
</evidence>
<evidence type="ECO:0000313" key="3">
    <source>
        <dbReference type="Proteomes" id="UP001499990"/>
    </source>
</evidence>
<name>A0ABP6SN44_9ACTN</name>
<evidence type="ECO:0000313" key="2">
    <source>
        <dbReference type="EMBL" id="GAA3380974.1"/>
    </source>
</evidence>
<proteinExistence type="predicted"/>
<keyword evidence="1" id="KW-1133">Transmembrane helix</keyword>
<dbReference type="RefSeq" id="WP_345045519.1">
    <property type="nucleotide sequence ID" value="NZ_BAAAYL010000003.1"/>
</dbReference>
<reference evidence="3" key="1">
    <citation type="journal article" date="2019" name="Int. J. Syst. Evol. Microbiol.">
        <title>The Global Catalogue of Microorganisms (GCM) 10K type strain sequencing project: providing services to taxonomists for standard genome sequencing and annotation.</title>
        <authorList>
            <consortium name="The Broad Institute Genomics Platform"/>
            <consortium name="The Broad Institute Genome Sequencing Center for Infectious Disease"/>
            <person name="Wu L."/>
            <person name="Ma J."/>
        </authorList>
    </citation>
    <scope>NUCLEOTIDE SEQUENCE [LARGE SCALE GENOMIC DNA]</scope>
    <source>
        <strain evidence="3">JCM 9651</strain>
    </source>
</reference>
<accession>A0ABP6SN44</accession>
<keyword evidence="3" id="KW-1185">Reference proteome</keyword>
<protein>
    <recommendedName>
        <fullName evidence="4">Integral membrane plasmid transfer protein</fullName>
    </recommendedName>
</protein>
<comment type="caution">
    <text evidence="2">The sequence shown here is derived from an EMBL/GenBank/DDBJ whole genome shotgun (WGS) entry which is preliminary data.</text>
</comment>
<feature type="transmembrane region" description="Helical" evidence="1">
    <location>
        <begin position="132"/>
        <end position="153"/>
    </location>
</feature>
<keyword evidence="1" id="KW-0472">Membrane</keyword>
<evidence type="ECO:0000256" key="1">
    <source>
        <dbReference type="SAM" id="Phobius"/>
    </source>
</evidence>